<name>A0AAI9ZFL8_9PEZI</name>
<comment type="caution">
    <text evidence="1">The sequence shown here is derived from an EMBL/GenBank/DDBJ whole genome shotgun (WGS) entry which is preliminary data.</text>
</comment>
<evidence type="ECO:0000313" key="1">
    <source>
        <dbReference type="EMBL" id="KAK1623353.1"/>
    </source>
</evidence>
<organism evidence="1 2">
    <name type="scientific">Colletotrichum phormii</name>
    <dbReference type="NCBI Taxonomy" id="359342"/>
    <lineage>
        <taxon>Eukaryota</taxon>
        <taxon>Fungi</taxon>
        <taxon>Dikarya</taxon>
        <taxon>Ascomycota</taxon>
        <taxon>Pezizomycotina</taxon>
        <taxon>Sordariomycetes</taxon>
        <taxon>Hypocreomycetidae</taxon>
        <taxon>Glomerellales</taxon>
        <taxon>Glomerellaceae</taxon>
        <taxon>Colletotrichum</taxon>
        <taxon>Colletotrichum acutatum species complex</taxon>
    </lineage>
</organism>
<protein>
    <submittedName>
        <fullName evidence="1">Uncharacterized protein</fullName>
    </submittedName>
</protein>
<accession>A0AAI9ZFL8</accession>
<gene>
    <name evidence="1" type="ORF">BDP81DRAFT_121034</name>
</gene>
<dbReference type="AlphaFoldDB" id="A0AAI9ZFL8"/>
<dbReference type="Proteomes" id="UP001243989">
    <property type="component" value="Unassembled WGS sequence"/>
</dbReference>
<reference evidence="1" key="1">
    <citation type="submission" date="2021-06" db="EMBL/GenBank/DDBJ databases">
        <title>Comparative genomics, transcriptomics and evolutionary studies reveal genomic signatures of adaptation to plant cell wall in hemibiotrophic fungi.</title>
        <authorList>
            <consortium name="DOE Joint Genome Institute"/>
            <person name="Baroncelli R."/>
            <person name="Diaz J.F."/>
            <person name="Benocci T."/>
            <person name="Peng M."/>
            <person name="Battaglia E."/>
            <person name="Haridas S."/>
            <person name="Andreopoulos W."/>
            <person name="Labutti K."/>
            <person name="Pangilinan J."/>
            <person name="Floch G.L."/>
            <person name="Makela M.R."/>
            <person name="Henrissat B."/>
            <person name="Grigoriev I.V."/>
            <person name="Crouch J.A."/>
            <person name="De Vries R.P."/>
            <person name="Sukno S.A."/>
            <person name="Thon M.R."/>
        </authorList>
    </citation>
    <scope>NUCLEOTIDE SEQUENCE</scope>
    <source>
        <strain evidence="1">CBS 102054</strain>
    </source>
</reference>
<evidence type="ECO:0000313" key="2">
    <source>
        <dbReference type="Proteomes" id="UP001243989"/>
    </source>
</evidence>
<dbReference type="EMBL" id="JAHMHQ010000029">
    <property type="protein sequence ID" value="KAK1623353.1"/>
    <property type="molecule type" value="Genomic_DNA"/>
</dbReference>
<proteinExistence type="predicted"/>
<keyword evidence="2" id="KW-1185">Reference proteome</keyword>
<dbReference type="RefSeq" id="XP_060439348.1">
    <property type="nucleotide sequence ID" value="XM_060581608.1"/>
</dbReference>
<sequence length="156" mass="17042">MLQSQTQQHENRERMSASLRPVSLEMRPLRPDGRHISPFHTPLTRHPAGTVPFACSIDHGTMAVYKRSFDRLGAYLDQRKDGNLSPSAAQHCGKPLLVASIRNQRTGGSTTSTAAPELNGMAMALNGFRICQNSHLFAISVPASRELLLCTSCASE</sequence>
<dbReference type="GeneID" id="85466470"/>